<dbReference type="AGR" id="ZFIN:ZDB-GENE-121030-9"/>
<evidence type="ECO:0000256" key="1">
    <source>
        <dbReference type="ARBA" id="ARBA00022754"/>
    </source>
</evidence>
<evidence type="ECO:0000313" key="6">
    <source>
        <dbReference type="Ensembl" id="ENSDARP00000133160"/>
    </source>
</evidence>
<proteinExistence type="predicted"/>
<evidence type="ECO:0000256" key="4">
    <source>
        <dbReference type="SAM" id="MobiDB-lite"/>
    </source>
</evidence>
<evidence type="ECO:0000256" key="2">
    <source>
        <dbReference type="ARBA" id="ARBA00023054"/>
    </source>
</evidence>
<dbReference type="RefSeq" id="XP_009304573.1">
    <property type="nucleotide sequence ID" value="XM_009306298.4"/>
</dbReference>
<dbReference type="EMBL" id="CABZ01030893">
    <property type="status" value="NOT_ANNOTATED_CDS"/>
    <property type="molecule type" value="Genomic_DNA"/>
</dbReference>
<dbReference type="PaxDb" id="7955-ENSDARP00000055710"/>
<dbReference type="GO" id="GO:0005882">
    <property type="term" value="C:intermediate filament"/>
    <property type="evidence" value="ECO:0007669"/>
    <property type="project" value="UniProtKB-KW"/>
</dbReference>
<dbReference type="EMBL" id="CABZ01030892">
    <property type="status" value="NOT_ANNOTATED_CDS"/>
    <property type="molecule type" value="Genomic_DNA"/>
</dbReference>
<dbReference type="Bgee" id="ENSDARG00000102911">
    <property type="expression patterns" value="Expressed in zone of skin and 12 other cell types or tissues"/>
</dbReference>
<accession>A0A0G2KLD3</accession>
<dbReference type="EMBL" id="FO704569">
    <property type="status" value="NOT_ANNOTATED_CDS"/>
    <property type="molecule type" value="Genomic_DNA"/>
</dbReference>
<keyword evidence="1" id="KW-0403">Intermediate filament</keyword>
<keyword evidence="7" id="KW-1185">Reference proteome</keyword>
<dbReference type="Proteomes" id="UP000000437">
    <property type="component" value="Chromosome 11"/>
</dbReference>
<reference evidence="8" key="3">
    <citation type="submission" date="2025-04" db="UniProtKB">
        <authorList>
            <consortium name="RefSeq"/>
        </authorList>
    </citation>
    <scope>IDENTIFICATION</scope>
    <source>
        <strain evidence="8">Tuebingen</strain>
    </source>
</reference>
<dbReference type="GeneTree" id="ENSGT00510000046803"/>
<sequence>MSSLLFGEGFLGGAVSGAPSDAVPRALRNDLGSNIHVLKTLNLRFRCFLAKVHELERRNKLLESQLKQATGQPRYPGFSFTREVAVQTDSLESRLPGTIWSFTHILRHGERVKTVQGPGVTWTHPDGVGVQIDTITPELRALYNVLAKVKRERDEYKRKWEEELSRREQMEVMVQSLQENVNQSEAIQDELNEKVERLKAELVVFKSLMSDQMSDLDTKIQEKAMKVDMDICRRIDITAKLCDVAQQRNSEDMSKIFSPSRAPADRAVACRKKERKAVSDEESSEMDADPSSTSEEDAPFNITDEMKRMLNQLRETFEIDDDCDSLTWEENDDTLLLWEDFTNYNVPCSALTNGNGDCSTDGHEADSSLGSLIDETESLFKTREQEYQKTIGQIEMELATAKSDMNRHLHEYMEMCSMKRGLDVQMETCRRMIKGGRNSPSISSSASSDSGNTDEIQEESDKDGETDGPIS</sequence>
<feature type="region of interest" description="Disordered" evidence="4">
    <location>
        <begin position="253"/>
        <end position="299"/>
    </location>
</feature>
<dbReference type="Gene3D" id="1.20.5.1160">
    <property type="entry name" value="Vasodilator-stimulated phosphoprotein"/>
    <property type="match status" value="1"/>
</dbReference>
<dbReference type="Ensembl" id="ENSDART00000161605.3">
    <property type="protein sequence ID" value="ENSDARP00000133160.1"/>
    <property type="gene ID" value="ENSDARG00000102911.3"/>
</dbReference>
<feature type="coiled-coil region" evidence="3">
    <location>
        <begin position="139"/>
        <end position="208"/>
    </location>
</feature>
<dbReference type="Gene3D" id="1.20.5.170">
    <property type="match status" value="1"/>
</dbReference>
<dbReference type="ZFIN" id="ZDB-GENE-121030-9">
    <property type="gene designation" value="iffo2b"/>
</dbReference>
<dbReference type="SMART" id="SM01391">
    <property type="entry name" value="Filament"/>
    <property type="match status" value="1"/>
</dbReference>
<reference evidence="6" key="2">
    <citation type="submission" date="2015-06" db="UniProtKB">
        <authorList>
            <consortium name="Ensembl"/>
        </authorList>
    </citation>
    <scope>IDENTIFICATION</scope>
    <source>
        <strain evidence="6">Tuebingen</strain>
    </source>
</reference>
<dbReference type="EMBL" id="CABZ01030894">
    <property type="status" value="NOT_ANNOTATED_CDS"/>
    <property type="molecule type" value="Genomic_DNA"/>
</dbReference>
<dbReference type="EMBL" id="CABZ01030891">
    <property type="status" value="NOT_ANNOTATED_CDS"/>
    <property type="molecule type" value="Genomic_DNA"/>
</dbReference>
<feature type="domain" description="IF rod" evidence="5">
    <location>
        <begin position="34"/>
        <end position="440"/>
    </location>
</feature>
<reference evidence="6 7" key="1">
    <citation type="journal article" date="2013" name="Nature">
        <title>The zebrafish reference genome sequence and its relationship to the human genome.</title>
        <authorList>
            <consortium name="Genome Reference Consortium Zebrafish"/>
            <person name="Howe K."/>
            <person name="Clark M.D."/>
            <person name="Torroja C.F."/>
            <person name="Torrance J."/>
            <person name="Berthelot C."/>
            <person name="Muffato M."/>
            <person name="Collins J.E."/>
            <person name="Humphray S."/>
            <person name="McLaren K."/>
            <person name="Matthews L."/>
            <person name="McLaren S."/>
            <person name="Sealy I."/>
            <person name="Caccamo M."/>
            <person name="Churcher C."/>
            <person name="Scott C."/>
            <person name="Barrett J.C."/>
            <person name="Koch R."/>
            <person name="Rauch G.J."/>
            <person name="White S."/>
            <person name="Chow W."/>
            <person name="Kilian B."/>
            <person name="Quintais L.T."/>
            <person name="Guerra-Assuncao J.A."/>
            <person name="Zhou Y."/>
            <person name="Gu Y."/>
            <person name="Yen J."/>
            <person name="Vogel J.H."/>
            <person name="Eyre T."/>
            <person name="Redmond S."/>
            <person name="Banerjee R."/>
            <person name="Chi J."/>
            <person name="Fu B."/>
            <person name="Langley E."/>
            <person name="Maguire S.F."/>
            <person name="Laird G.K."/>
            <person name="Lloyd D."/>
            <person name="Kenyon E."/>
            <person name="Donaldson S."/>
            <person name="Sehra H."/>
            <person name="Almeida-King J."/>
            <person name="Loveland J."/>
            <person name="Trevanion S."/>
            <person name="Jones M."/>
            <person name="Quail M."/>
            <person name="Willey D."/>
            <person name="Hunt A."/>
            <person name="Burton J."/>
            <person name="Sims S."/>
            <person name="McLay K."/>
            <person name="Plumb B."/>
            <person name="Davis J."/>
            <person name="Clee C."/>
            <person name="Oliver K."/>
            <person name="Clark R."/>
            <person name="Riddle C."/>
            <person name="Elliot D."/>
            <person name="Eliott D."/>
            <person name="Threadgold G."/>
            <person name="Harden G."/>
            <person name="Ware D."/>
            <person name="Begum S."/>
            <person name="Mortimore B."/>
            <person name="Mortimer B."/>
            <person name="Kerry G."/>
            <person name="Heath P."/>
            <person name="Phillimore B."/>
            <person name="Tracey A."/>
            <person name="Corby N."/>
            <person name="Dunn M."/>
            <person name="Johnson C."/>
            <person name="Wood J."/>
            <person name="Clark S."/>
            <person name="Pelan S."/>
            <person name="Griffiths G."/>
            <person name="Smith M."/>
            <person name="Glithero R."/>
            <person name="Howden P."/>
            <person name="Barker N."/>
            <person name="Lloyd C."/>
            <person name="Stevens C."/>
            <person name="Harley J."/>
            <person name="Holt K."/>
            <person name="Panagiotidis G."/>
            <person name="Lovell J."/>
            <person name="Beasley H."/>
            <person name="Henderson C."/>
            <person name="Gordon D."/>
            <person name="Auger K."/>
            <person name="Wright D."/>
            <person name="Collins J."/>
            <person name="Raisen C."/>
            <person name="Dyer L."/>
            <person name="Leung K."/>
            <person name="Robertson L."/>
            <person name="Ambridge K."/>
            <person name="Leongamornlert D."/>
            <person name="McGuire S."/>
            <person name="Gilderthorp R."/>
            <person name="Griffiths C."/>
            <person name="Manthravadi D."/>
            <person name="Nichol S."/>
            <person name="Barker G."/>
            <person name="Whitehead S."/>
            <person name="Kay M."/>
            <person name="Brown J."/>
            <person name="Murnane C."/>
            <person name="Gray E."/>
            <person name="Humphries M."/>
            <person name="Sycamore N."/>
            <person name="Barker D."/>
            <person name="Saunders D."/>
            <person name="Wallis J."/>
            <person name="Babbage A."/>
            <person name="Hammond S."/>
            <person name="Mashreghi-Mohammadi M."/>
            <person name="Barr L."/>
            <person name="Martin S."/>
            <person name="Wray P."/>
            <person name="Ellington A."/>
            <person name="Matthews N."/>
            <person name="Ellwood M."/>
            <person name="Woodmansey R."/>
            <person name="Clark G."/>
            <person name="Cooper J."/>
            <person name="Cooper J."/>
            <person name="Tromans A."/>
            <person name="Grafham D."/>
            <person name="Skuce C."/>
            <person name="Pandian R."/>
            <person name="Andrews R."/>
            <person name="Harrison E."/>
            <person name="Kimberley A."/>
            <person name="Garnett J."/>
            <person name="Fosker N."/>
            <person name="Hall R."/>
            <person name="Garner P."/>
            <person name="Kelly D."/>
            <person name="Bird C."/>
            <person name="Palmer S."/>
            <person name="Gehring I."/>
            <person name="Berger A."/>
            <person name="Dooley C.M."/>
            <person name="Ersan-Urun Z."/>
            <person name="Eser C."/>
            <person name="Geiger H."/>
            <person name="Geisler M."/>
            <person name="Karotki L."/>
            <person name="Kirn A."/>
            <person name="Konantz J."/>
            <person name="Konantz M."/>
            <person name="Oberlander M."/>
            <person name="Rudolph-Geiger S."/>
            <person name="Teucke M."/>
            <person name="Lanz C."/>
            <person name="Raddatz G."/>
            <person name="Osoegawa K."/>
            <person name="Zhu B."/>
            <person name="Rapp A."/>
            <person name="Widaa S."/>
            <person name="Langford C."/>
            <person name="Yang F."/>
            <person name="Schuster S.C."/>
            <person name="Carter N.P."/>
            <person name="Harrow J."/>
            <person name="Ning Z."/>
            <person name="Herrero J."/>
            <person name="Searle S.M."/>
            <person name="Enright A."/>
            <person name="Geisler R."/>
            <person name="Plasterk R.H."/>
            <person name="Lee C."/>
            <person name="Westerfield M."/>
            <person name="de Jong P.J."/>
            <person name="Zon L.I."/>
            <person name="Postlethwait J.H."/>
            <person name="Nusslein-Volhard C."/>
            <person name="Hubbard T.J."/>
            <person name="Roest Crollius H."/>
            <person name="Rogers J."/>
            <person name="Stemple D.L."/>
        </authorList>
    </citation>
    <scope>NUCLEOTIDE SEQUENCE [LARGE SCALE GENOMIC DNA]</scope>
    <source>
        <strain evidence="6">Tuebingen</strain>
    </source>
</reference>
<feature type="compositionally biased region" description="Acidic residues" evidence="4">
    <location>
        <begin position="280"/>
        <end position="298"/>
    </location>
</feature>
<name>A0A0G2KLD3_DANRE</name>
<dbReference type="OMA" id="KGAAACC"/>
<keyword evidence="2 3" id="KW-0175">Coiled coil</keyword>
<dbReference type="STRING" id="7955.ENSDARP00000133160"/>
<feature type="region of interest" description="Disordered" evidence="4">
    <location>
        <begin position="434"/>
        <end position="471"/>
    </location>
</feature>
<dbReference type="AlphaFoldDB" id="A0A0G2KLD3"/>
<dbReference type="InterPro" id="IPR039008">
    <property type="entry name" value="IF_rod_dom"/>
</dbReference>
<feature type="compositionally biased region" description="Low complexity" evidence="4">
    <location>
        <begin position="439"/>
        <end position="450"/>
    </location>
</feature>
<dbReference type="EMBL" id="CABZ01030890">
    <property type="status" value="NOT_ANNOTATED_CDS"/>
    <property type="molecule type" value="Genomic_DNA"/>
</dbReference>
<protein>
    <submittedName>
        <fullName evidence="8">Intermediate filament family orphan 2 isoform X4</fullName>
    </submittedName>
    <submittedName>
        <fullName evidence="6">Intermediate filament family orphan 2b</fullName>
    </submittedName>
</protein>
<dbReference type="OrthoDB" id="9946830at2759"/>
<evidence type="ECO:0000259" key="5">
    <source>
        <dbReference type="PROSITE" id="PS51842"/>
    </source>
</evidence>
<organism evidence="6">
    <name type="scientific">Danio rerio</name>
    <name type="common">Zebrafish</name>
    <name type="synonym">Brachydanio rerio</name>
    <dbReference type="NCBI Taxonomy" id="7955"/>
    <lineage>
        <taxon>Eukaryota</taxon>
        <taxon>Metazoa</taxon>
        <taxon>Chordata</taxon>
        <taxon>Craniata</taxon>
        <taxon>Vertebrata</taxon>
        <taxon>Euteleostomi</taxon>
        <taxon>Actinopterygii</taxon>
        <taxon>Neopterygii</taxon>
        <taxon>Teleostei</taxon>
        <taxon>Ostariophysi</taxon>
        <taxon>Cypriniformes</taxon>
        <taxon>Danionidae</taxon>
        <taxon>Danioninae</taxon>
        <taxon>Danio</taxon>
    </lineage>
</organism>
<accession>A0A8M3AXY6</accession>
<evidence type="ECO:0000256" key="3">
    <source>
        <dbReference type="SAM" id="Coils"/>
    </source>
</evidence>
<dbReference type="SMR" id="A0A0G2KLD3"/>
<dbReference type="CTD" id="100534822"/>
<feature type="compositionally biased region" description="Acidic residues" evidence="4">
    <location>
        <begin position="455"/>
        <end position="471"/>
    </location>
</feature>
<dbReference type="PANTHER" id="PTHR14516:SF1">
    <property type="entry name" value="INTERMEDIATE FILAMENT FAMILY ORPHAN 2"/>
    <property type="match status" value="1"/>
</dbReference>
<gene>
    <name evidence="6 8 9" type="primary">iffo2b</name>
</gene>
<dbReference type="EMBL" id="CABZ01030889">
    <property type="status" value="NOT_ANNOTATED_CDS"/>
    <property type="molecule type" value="Genomic_DNA"/>
</dbReference>
<dbReference type="GeneID" id="100534822"/>
<evidence type="ECO:0000313" key="7">
    <source>
        <dbReference type="Proteomes" id="UP000000437"/>
    </source>
</evidence>
<evidence type="ECO:0000313" key="9">
    <source>
        <dbReference type="ZFIN" id="ZDB-GENE-121030-9"/>
    </source>
</evidence>
<dbReference type="SUPFAM" id="SSF64593">
    <property type="entry name" value="Intermediate filament protein, coiled coil region"/>
    <property type="match status" value="1"/>
</dbReference>
<dbReference type="eggNOG" id="ENOG502QW7N">
    <property type="taxonomic scope" value="Eukaryota"/>
</dbReference>
<dbReference type="KEGG" id="dre:100534822"/>
<dbReference type="PROSITE" id="PS51842">
    <property type="entry name" value="IF_ROD_2"/>
    <property type="match status" value="1"/>
</dbReference>
<evidence type="ECO:0000313" key="8">
    <source>
        <dbReference type="RefSeq" id="XP_009304573.1"/>
    </source>
</evidence>
<dbReference type="PANTHER" id="PTHR14516">
    <property type="entry name" value="1-PYRROLINE-5-CARBOXYLATE DEHYDROGENASE FAMILY MEMBER"/>
    <property type="match status" value="1"/>
</dbReference>